<feature type="region of interest" description="Disordered" evidence="2">
    <location>
        <begin position="340"/>
        <end position="363"/>
    </location>
</feature>
<evidence type="ECO:0000256" key="1">
    <source>
        <dbReference type="SAM" id="Coils"/>
    </source>
</evidence>
<feature type="domain" description="YhaN AAA" evidence="4">
    <location>
        <begin position="1"/>
        <end position="204"/>
    </location>
</feature>
<evidence type="ECO:0000256" key="2">
    <source>
        <dbReference type="SAM" id="MobiDB-lite"/>
    </source>
</evidence>
<name>A0A4Q9WBZ6_STALU</name>
<feature type="coiled-coil region" evidence="1">
    <location>
        <begin position="669"/>
        <end position="696"/>
    </location>
</feature>
<protein>
    <submittedName>
        <fullName evidence="5">DNA repair protein Rad50</fullName>
    </submittedName>
</protein>
<dbReference type="EMBL" id="SCHB01000006">
    <property type="protein sequence ID" value="TBW71758.1"/>
    <property type="molecule type" value="Genomic_DNA"/>
</dbReference>
<dbReference type="InterPro" id="IPR027417">
    <property type="entry name" value="P-loop_NTPase"/>
</dbReference>
<keyword evidence="1" id="KW-0175">Coiled coil</keyword>
<organism evidence="5 6">
    <name type="scientific">Staphylococcus lugdunensis</name>
    <dbReference type="NCBI Taxonomy" id="28035"/>
    <lineage>
        <taxon>Bacteria</taxon>
        <taxon>Bacillati</taxon>
        <taxon>Bacillota</taxon>
        <taxon>Bacilli</taxon>
        <taxon>Bacillales</taxon>
        <taxon>Staphylococcaceae</taxon>
        <taxon>Staphylococcus</taxon>
    </lineage>
</organism>
<proteinExistence type="predicted"/>
<feature type="transmembrane region" description="Helical" evidence="3">
    <location>
        <begin position="487"/>
        <end position="506"/>
    </location>
</feature>
<dbReference type="PANTHER" id="PTHR41259">
    <property type="entry name" value="DOUBLE-STRAND BREAK REPAIR RAD50 ATPASE, PUTATIVE-RELATED"/>
    <property type="match status" value="1"/>
</dbReference>
<dbReference type="Proteomes" id="UP000293637">
    <property type="component" value="Unassembled WGS sequence"/>
</dbReference>
<dbReference type="PANTHER" id="PTHR41259:SF1">
    <property type="entry name" value="DOUBLE-STRAND BREAK REPAIR RAD50 ATPASE, PUTATIVE-RELATED"/>
    <property type="match status" value="1"/>
</dbReference>
<keyword evidence="3" id="KW-0812">Transmembrane</keyword>
<dbReference type="GeneID" id="58091820"/>
<dbReference type="RefSeq" id="WP_002492613.1">
    <property type="nucleotide sequence ID" value="NZ_AP021848.1"/>
</dbReference>
<dbReference type="AlphaFoldDB" id="A0A4Q9WBZ6"/>
<feature type="transmembrane region" description="Helical" evidence="3">
    <location>
        <begin position="461"/>
        <end position="481"/>
    </location>
</feature>
<evidence type="ECO:0000256" key="3">
    <source>
        <dbReference type="SAM" id="Phobius"/>
    </source>
</evidence>
<feature type="coiled-coil region" evidence="1">
    <location>
        <begin position="184"/>
        <end position="242"/>
    </location>
</feature>
<dbReference type="InterPro" id="IPR038734">
    <property type="entry name" value="YhaN_AAA"/>
</dbReference>
<dbReference type="SUPFAM" id="SSF52540">
    <property type="entry name" value="P-loop containing nucleoside triphosphate hydrolases"/>
    <property type="match status" value="1"/>
</dbReference>
<comment type="caution">
    <text evidence="5">The sequence shown here is derived from an EMBL/GenBank/DDBJ whole genome shotgun (WGS) entry which is preliminary data.</text>
</comment>
<dbReference type="Pfam" id="PF13514">
    <property type="entry name" value="AAA_27"/>
    <property type="match status" value="1"/>
</dbReference>
<reference evidence="5 6" key="1">
    <citation type="journal article" date="2019" name="Sci. Transl. Med.">
        <title>Quorum sensing between bacterial species on the skin protects against epidermal injury in atopic dermatitis.</title>
        <authorList>
            <person name="Williams M.R."/>
        </authorList>
    </citation>
    <scope>NUCLEOTIDE SEQUENCE [LARGE SCALE GENOMIC DNA]</scope>
    <source>
        <strain evidence="5 6">E7</strain>
    </source>
</reference>
<feature type="coiled-coil region" evidence="1">
    <location>
        <begin position="394"/>
        <end position="454"/>
    </location>
</feature>
<gene>
    <name evidence="5" type="ORF">EQ812_09815</name>
</gene>
<sequence>MIIKSLEIYGYGQFVHRKIEFNRAFTEIYGENEAGKSTIQAFIHSILFGFPTKKEKEPRLEPRLGNQYGGKLALILDDNSTIEVERVKGRAQGDVKVFLENGTIKDEAWLNAKLNHINKKTYQGIFSFDVLGLQDIHRNLNETQLQSYLLEAGALGSTEFGHMGEVISQKKEELYKKSGKNPILNQQLAQLKGLEAQIRDEEAKLTDYHRYVDDKDKSSRHLAHLKDNLSQLSSMHAAKQKEVALHEQTQEWKELEGKLNIEPLTFPEQGIDRYEAAKGYKQTLEQEIGLKEEALKQLTKENKQLSVPNDDTIEQFKQIYREESDIKQSEIELNARAKEISEKQHAQQEHKTSVGWQEIHHDTDTSEAAKSYASYLIKARQEEQIQQQHLTRLIDENTIEQTALVKEIEALEQDLISEDALAKKKQYNQQKLELNEKENLYQKLKDTFENEKANKIKRQQWLRFSFVLLAIVGIALAVFSFMTQNMIFTVVFAVLTLIFIVGIFLAKAKTVDYSETIGIEIQDLEQQLNYLENDYDLDFDLEEQYQLRDQWQNALKNKTIIDEKMKHQQDKLSSSHQQLDRHEHDINEVKQSLFLPTKMSDDLLLDSIKTINTIKSDDKLLQTLQQDYSHLNDKITSFYEQAKSTVQPEIERFNRSSFFDDLKDWISTSESNRQRKAELNKQITLLNNELTQLHANLAENTATIDTLFNFIGVNDEESYYAHHKAYQTYQQNLARFNDLTKYLENQNYSYEDSSALSKKTTAQLDKEDQVLAKQVDDYNEQFLAKQQEVSDLTAQIKHMETDSTLSDLRHEYHSLKNQMNEIAKDWASLSYLQALVNEHIKQIKDKRLPQVIKEATNIFNKLTNAAYVQITYADDKIMVKHHNGQVFEPMELSQSTKEILYISLRLSLIKVLKPYYHLPIIVDDAFVHFDKKRKRIMLNYLRDLAENHQVLYFTCTKDQIVPSKEMLVLNKLEEGGK</sequence>
<accession>A0A4Q9WBZ6</accession>
<dbReference type="Gene3D" id="3.40.50.300">
    <property type="entry name" value="P-loop containing nucleotide triphosphate hydrolases"/>
    <property type="match status" value="2"/>
</dbReference>
<evidence type="ECO:0000313" key="5">
    <source>
        <dbReference type="EMBL" id="TBW71758.1"/>
    </source>
</evidence>
<keyword evidence="3" id="KW-1133">Transmembrane helix</keyword>
<evidence type="ECO:0000259" key="4">
    <source>
        <dbReference type="Pfam" id="PF13514"/>
    </source>
</evidence>
<feature type="coiled-coil region" evidence="1">
    <location>
        <begin position="775"/>
        <end position="825"/>
    </location>
</feature>
<keyword evidence="3" id="KW-0472">Membrane</keyword>
<evidence type="ECO:0000313" key="6">
    <source>
        <dbReference type="Proteomes" id="UP000293637"/>
    </source>
</evidence>